<feature type="domain" description="Effector-associated" evidence="2">
    <location>
        <begin position="1"/>
        <end position="87"/>
    </location>
</feature>
<organism evidence="3 5">
    <name type="scientific">Mastigocoleus testarum BC008</name>
    <dbReference type="NCBI Taxonomy" id="371196"/>
    <lineage>
        <taxon>Bacteria</taxon>
        <taxon>Bacillati</taxon>
        <taxon>Cyanobacteriota</taxon>
        <taxon>Cyanophyceae</taxon>
        <taxon>Nostocales</taxon>
        <taxon>Hapalosiphonaceae</taxon>
        <taxon>Mastigocoleus</taxon>
    </lineage>
</organism>
<gene>
    <name evidence="3" type="ORF">BC008_12565</name>
    <name evidence="4" type="ORF">BC008_13030</name>
</gene>
<dbReference type="Pfam" id="PF19955">
    <property type="entry name" value="EAD1"/>
    <property type="match status" value="1"/>
</dbReference>
<dbReference type="Proteomes" id="UP000053372">
    <property type="component" value="Unassembled WGS sequence"/>
</dbReference>
<dbReference type="EMBL" id="LMTZ01000142">
    <property type="protein sequence ID" value="KST63177.1"/>
    <property type="molecule type" value="Genomic_DNA"/>
</dbReference>
<protein>
    <submittedName>
        <fullName evidence="3">Uncharacterized protein</fullName>
    </submittedName>
</protein>
<dbReference type="AlphaFoldDB" id="A0A0V7ZF86"/>
<evidence type="ECO:0000313" key="4">
    <source>
        <dbReference type="EMBL" id="KST63227.1"/>
    </source>
</evidence>
<evidence type="ECO:0000313" key="5">
    <source>
        <dbReference type="Proteomes" id="UP000053372"/>
    </source>
</evidence>
<evidence type="ECO:0000259" key="1">
    <source>
        <dbReference type="Pfam" id="PF12770"/>
    </source>
</evidence>
<dbReference type="InterPro" id="IPR045430">
    <property type="entry name" value="EAD1"/>
</dbReference>
<dbReference type="OrthoDB" id="149072at2"/>
<dbReference type="InterPro" id="IPR024983">
    <property type="entry name" value="CHAT_dom"/>
</dbReference>
<dbReference type="Pfam" id="PF12770">
    <property type="entry name" value="CHAT"/>
    <property type="match status" value="1"/>
</dbReference>
<proteinExistence type="predicted"/>
<reference evidence="3 5" key="1">
    <citation type="journal article" date="2015" name="Genome Announc.">
        <title>Draft Genome of the Euendolithic (true boring) Cyanobacterium Mastigocoleus testarum strain BC008.</title>
        <authorList>
            <person name="Guida B.S."/>
            <person name="Garcia-Pichel F."/>
        </authorList>
    </citation>
    <scope>NUCLEOTIDE SEQUENCE [LARGE SCALE GENOMIC DNA]</scope>
    <source>
        <strain evidence="3 5">BC008</strain>
    </source>
</reference>
<evidence type="ECO:0000259" key="2">
    <source>
        <dbReference type="Pfam" id="PF19955"/>
    </source>
</evidence>
<comment type="caution">
    <text evidence="3">The sequence shown here is derived from an EMBL/GenBank/DDBJ whole genome shotgun (WGS) entry which is preliminary data.</text>
</comment>
<dbReference type="EMBL" id="LMTZ01000141">
    <property type="protein sequence ID" value="KST63227.1"/>
    <property type="molecule type" value="Genomic_DNA"/>
</dbReference>
<name>A0A0V7ZF86_9CYAN</name>
<accession>A0A0V7ZF86</accession>
<keyword evidence="5" id="KW-1185">Reference proteome</keyword>
<feature type="domain" description="CHAT" evidence="1">
    <location>
        <begin position="122"/>
        <end position="256"/>
    </location>
</feature>
<evidence type="ECO:0000313" key="3">
    <source>
        <dbReference type="EMBL" id="KST63177.1"/>
    </source>
</evidence>
<sequence length="296" mass="32940">MNISGPQSKKLTYALMDAFPNKASLEQMLSFELDKNLDSIAGGSNLQVIVFNLIKVSKAENWIEDLIAAARRSNPGNLSLQAIAEELLQNSQPEVISIPNTPIQQNTQQQKILILTAIPLGLRLDQEIREIEDAIRRASRRDLFDIRTRTAVRPKDIRRAIAEEKPQIVHFCGHGLEDGSLLLEDDGGNEKPVPPQGLALLFRLHADYVNCVLLNACNSLESANAISQHINYAIGMNQPIEDKTAIAFTQGFYDALGYEVKDSNQDIFQRAFDEGLVAIAMEDFSQESIPVMKKKL</sequence>